<dbReference type="GO" id="GO:0015562">
    <property type="term" value="F:efflux transmembrane transporter activity"/>
    <property type="evidence" value="ECO:0007669"/>
    <property type="project" value="TreeGrafter"/>
</dbReference>
<feature type="coiled-coil region" evidence="2">
    <location>
        <begin position="96"/>
        <end position="154"/>
    </location>
</feature>
<sequence>MSVRPLTALVALACLLAAPAAARAGEHTVAVTEIAEMKAVYATVESTDILKARARIGGTVGGLALDEGDRVEAGQTVAVVGDPKLMLQMRSLDARIQSLAAERAQAATDLERAESLRAQGVIAQARLDDARTRLKVADRQLAAMRAERQVVEQQSAEGAVLAPGSGRVLSVAVVDGSVVLPGEVIATLAAENYILRLKVPERHARFVKAGAAVEVGPRGLDHRAEGPRRVGEVVKVYPELADGRVVVDVAVDGLGDYFVGERTIVWLPTGTRRAVIVPAAALARRFGNAFVTLADGTEVLVQTGRPRADGVEILSGLAAGDVVRLP</sequence>
<evidence type="ECO:0000313" key="4">
    <source>
        <dbReference type="EMBL" id="SDH57973.1"/>
    </source>
</evidence>
<dbReference type="PANTHER" id="PTHR30469:SF15">
    <property type="entry name" value="HLYD FAMILY OF SECRETION PROTEINS"/>
    <property type="match status" value="1"/>
</dbReference>
<keyword evidence="5" id="KW-1185">Reference proteome</keyword>
<dbReference type="Gene3D" id="2.40.420.20">
    <property type="match status" value="1"/>
</dbReference>
<feature type="chain" id="PRO_5011506667" evidence="3">
    <location>
        <begin position="25"/>
        <end position="326"/>
    </location>
</feature>
<comment type="similarity">
    <text evidence="1">Belongs to the membrane fusion protein (MFP) (TC 8.A.1) family.</text>
</comment>
<dbReference type="OrthoDB" id="7914255at2"/>
<organism evidence="4 5">
    <name type="scientific">Roseospirillum parvum</name>
    <dbReference type="NCBI Taxonomy" id="83401"/>
    <lineage>
        <taxon>Bacteria</taxon>
        <taxon>Pseudomonadati</taxon>
        <taxon>Pseudomonadota</taxon>
        <taxon>Alphaproteobacteria</taxon>
        <taxon>Rhodospirillales</taxon>
        <taxon>Rhodospirillaceae</taxon>
        <taxon>Roseospirillum</taxon>
    </lineage>
</organism>
<gene>
    <name evidence="4" type="ORF">SAMN05421742_10840</name>
</gene>
<dbReference type="Proteomes" id="UP000217076">
    <property type="component" value="Unassembled WGS sequence"/>
</dbReference>
<keyword evidence="3" id="KW-0732">Signal</keyword>
<evidence type="ECO:0000256" key="2">
    <source>
        <dbReference type="SAM" id="Coils"/>
    </source>
</evidence>
<dbReference type="NCBIfam" id="TIGR01730">
    <property type="entry name" value="RND_mfp"/>
    <property type="match status" value="1"/>
</dbReference>
<protein>
    <submittedName>
        <fullName evidence="4">RND family efflux transporter, MFP subunit</fullName>
    </submittedName>
</protein>
<dbReference type="STRING" id="83401.SAMN05421742_10840"/>
<keyword evidence="2" id="KW-0175">Coiled coil</keyword>
<name>A0A1G8DJV7_9PROT</name>
<dbReference type="Gene3D" id="1.10.287.470">
    <property type="entry name" value="Helix hairpin bin"/>
    <property type="match status" value="1"/>
</dbReference>
<dbReference type="EMBL" id="FNCV01000008">
    <property type="protein sequence ID" value="SDH57973.1"/>
    <property type="molecule type" value="Genomic_DNA"/>
</dbReference>
<accession>A0A1G8DJV7</accession>
<dbReference type="Gene3D" id="2.40.50.100">
    <property type="match status" value="1"/>
</dbReference>
<evidence type="ECO:0000256" key="1">
    <source>
        <dbReference type="ARBA" id="ARBA00009477"/>
    </source>
</evidence>
<dbReference type="RefSeq" id="WP_092620445.1">
    <property type="nucleotide sequence ID" value="NZ_FNCV01000008.1"/>
</dbReference>
<dbReference type="GO" id="GO:1990281">
    <property type="term" value="C:efflux pump complex"/>
    <property type="evidence" value="ECO:0007669"/>
    <property type="project" value="TreeGrafter"/>
</dbReference>
<dbReference type="AlphaFoldDB" id="A0A1G8DJV7"/>
<feature type="signal peptide" evidence="3">
    <location>
        <begin position="1"/>
        <end position="24"/>
    </location>
</feature>
<dbReference type="PANTHER" id="PTHR30469">
    <property type="entry name" value="MULTIDRUG RESISTANCE PROTEIN MDTA"/>
    <property type="match status" value="1"/>
</dbReference>
<dbReference type="InterPro" id="IPR006143">
    <property type="entry name" value="RND_pump_MFP"/>
</dbReference>
<evidence type="ECO:0000256" key="3">
    <source>
        <dbReference type="SAM" id="SignalP"/>
    </source>
</evidence>
<dbReference type="SUPFAM" id="SSF111369">
    <property type="entry name" value="HlyD-like secretion proteins"/>
    <property type="match status" value="1"/>
</dbReference>
<evidence type="ECO:0000313" key="5">
    <source>
        <dbReference type="Proteomes" id="UP000217076"/>
    </source>
</evidence>
<reference evidence="5" key="1">
    <citation type="submission" date="2016-10" db="EMBL/GenBank/DDBJ databases">
        <authorList>
            <person name="Varghese N."/>
            <person name="Submissions S."/>
        </authorList>
    </citation>
    <scope>NUCLEOTIDE SEQUENCE [LARGE SCALE GENOMIC DNA]</scope>
    <source>
        <strain evidence="5">930I</strain>
    </source>
</reference>
<proteinExistence type="inferred from homology"/>